<reference evidence="2 3" key="1">
    <citation type="submission" date="2020-04" db="EMBL/GenBank/DDBJ databases">
        <authorList>
            <person name="De Canck E."/>
        </authorList>
    </citation>
    <scope>NUCLEOTIDE SEQUENCE [LARGE SCALE GENOMIC DNA]</scope>
    <source>
        <strain evidence="2 3">LMG 28138</strain>
    </source>
</reference>
<dbReference type="Pfam" id="PF03374">
    <property type="entry name" value="ANT"/>
    <property type="match status" value="1"/>
</dbReference>
<dbReference type="PANTHER" id="PTHR36180:SF2">
    <property type="entry name" value="BRO FAMILY PROTEIN"/>
    <property type="match status" value="1"/>
</dbReference>
<organism evidence="2 3">
    <name type="scientific">Pararobbsia alpina</name>
    <dbReference type="NCBI Taxonomy" id="621374"/>
    <lineage>
        <taxon>Bacteria</taxon>
        <taxon>Pseudomonadati</taxon>
        <taxon>Pseudomonadota</taxon>
        <taxon>Betaproteobacteria</taxon>
        <taxon>Burkholderiales</taxon>
        <taxon>Burkholderiaceae</taxon>
        <taxon>Pararobbsia</taxon>
    </lineage>
</organism>
<gene>
    <name evidence="2" type="ORF">LMG28138_01832</name>
</gene>
<evidence type="ECO:0000313" key="2">
    <source>
        <dbReference type="EMBL" id="CAB3784554.1"/>
    </source>
</evidence>
<dbReference type="Proteomes" id="UP000494115">
    <property type="component" value="Unassembled WGS sequence"/>
</dbReference>
<dbReference type="Pfam" id="PF02498">
    <property type="entry name" value="Bro-N"/>
    <property type="match status" value="1"/>
</dbReference>
<dbReference type="SMART" id="SM01040">
    <property type="entry name" value="Bro-N"/>
    <property type="match status" value="1"/>
</dbReference>
<protein>
    <recommendedName>
        <fullName evidence="1">Bro-N domain-containing protein</fullName>
    </recommendedName>
</protein>
<dbReference type="EMBL" id="CADIKM010000006">
    <property type="protein sequence ID" value="CAB3784554.1"/>
    <property type="molecule type" value="Genomic_DNA"/>
</dbReference>
<keyword evidence="3" id="KW-1185">Reference proteome</keyword>
<dbReference type="InterPro" id="IPR003497">
    <property type="entry name" value="BRO_N_domain"/>
</dbReference>
<name>A0A6S7B1B6_9BURK</name>
<feature type="domain" description="Bro-N" evidence="1">
    <location>
        <begin position="6"/>
        <end position="113"/>
    </location>
</feature>
<dbReference type="AlphaFoldDB" id="A0A6S7B1B6"/>
<evidence type="ECO:0000313" key="3">
    <source>
        <dbReference type="Proteomes" id="UP000494115"/>
    </source>
</evidence>
<dbReference type="PANTHER" id="PTHR36180">
    <property type="entry name" value="DNA-BINDING PROTEIN-RELATED-RELATED"/>
    <property type="match status" value="1"/>
</dbReference>
<proteinExistence type="predicted"/>
<dbReference type="GO" id="GO:0003677">
    <property type="term" value="F:DNA binding"/>
    <property type="evidence" value="ECO:0007669"/>
    <property type="project" value="InterPro"/>
</dbReference>
<sequence>MQAEAVNQLVPFQFESMTVRAVMGDDGEPWFIASDICAVIDVDATAVRKLDDDERGLRSVQTLGGAQQVSIVSESGMYTLVLRCRDAMKSDTRPYRFRKWVTAEVLPTIRKTGSYNAAPAIDLNDPAFLRSTLLTYTEKVIALEAKIIEQEPKVNALRRIAEAEGSFCISDAAKMLQMPPKQLFTRLNEMRWIFKRPGCAVWLGYQDKTQAGLLVHKSTLVTREDGTEKVAEQVRITGRGIARVATMLGATVVEVAEAAVA</sequence>
<accession>A0A6S7B1B6</accession>
<evidence type="ECO:0000259" key="1">
    <source>
        <dbReference type="PROSITE" id="PS51750"/>
    </source>
</evidence>
<dbReference type="PROSITE" id="PS51750">
    <property type="entry name" value="BRO_N"/>
    <property type="match status" value="1"/>
</dbReference>
<dbReference type="RefSeq" id="WP_175104434.1">
    <property type="nucleotide sequence ID" value="NZ_CADIKM010000006.1"/>
</dbReference>
<dbReference type="InterPro" id="IPR005039">
    <property type="entry name" value="Ant_C"/>
</dbReference>